<comment type="caution">
    <text evidence="3">The sequence shown here is derived from an EMBL/GenBank/DDBJ whole genome shotgun (WGS) entry which is preliminary data.</text>
</comment>
<evidence type="ECO:0000256" key="1">
    <source>
        <dbReference type="SAM" id="MobiDB-lite"/>
    </source>
</evidence>
<dbReference type="EMBL" id="LXQA011463923">
    <property type="protein sequence ID" value="MCI98097.1"/>
    <property type="molecule type" value="Genomic_DNA"/>
</dbReference>
<reference evidence="3 4" key="1">
    <citation type="journal article" date="2018" name="Front. Plant Sci.">
        <title>Red Clover (Trifolium pratense) and Zigzag Clover (T. medium) - A Picture of Genomic Similarities and Differences.</title>
        <authorList>
            <person name="Dluhosova J."/>
            <person name="Istvanek J."/>
            <person name="Nedelnik J."/>
            <person name="Repkova J."/>
        </authorList>
    </citation>
    <scope>NUCLEOTIDE SEQUENCE [LARGE SCALE GENOMIC DNA]</scope>
    <source>
        <strain evidence="4">cv. 10/8</strain>
        <tissue evidence="3">Leaf</tissue>
    </source>
</reference>
<dbReference type="InterPro" id="IPR000421">
    <property type="entry name" value="FA58C"/>
</dbReference>
<evidence type="ECO:0000313" key="3">
    <source>
        <dbReference type="EMBL" id="MCI98097.1"/>
    </source>
</evidence>
<feature type="domain" description="F5/8 type C" evidence="2">
    <location>
        <begin position="1"/>
        <end position="27"/>
    </location>
</feature>
<accession>A0A392WCE4</accession>
<organism evidence="3 4">
    <name type="scientific">Trifolium medium</name>
    <dbReference type="NCBI Taxonomy" id="97028"/>
    <lineage>
        <taxon>Eukaryota</taxon>
        <taxon>Viridiplantae</taxon>
        <taxon>Streptophyta</taxon>
        <taxon>Embryophyta</taxon>
        <taxon>Tracheophyta</taxon>
        <taxon>Spermatophyta</taxon>
        <taxon>Magnoliopsida</taxon>
        <taxon>eudicotyledons</taxon>
        <taxon>Gunneridae</taxon>
        <taxon>Pentapetalae</taxon>
        <taxon>rosids</taxon>
        <taxon>fabids</taxon>
        <taxon>Fabales</taxon>
        <taxon>Fabaceae</taxon>
        <taxon>Papilionoideae</taxon>
        <taxon>50 kb inversion clade</taxon>
        <taxon>NPAAA clade</taxon>
        <taxon>Hologalegina</taxon>
        <taxon>IRL clade</taxon>
        <taxon>Trifolieae</taxon>
        <taxon>Trifolium</taxon>
    </lineage>
</organism>
<sequence>MNDEFGPSPNWAEVDMGKEEDILGVGL</sequence>
<dbReference type="AlphaFoldDB" id="A0A392WCE4"/>
<dbReference type="Proteomes" id="UP000265520">
    <property type="component" value="Unassembled WGS sequence"/>
</dbReference>
<proteinExistence type="predicted"/>
<dbReference type="PROSITE" id="PS50022">
    <property type="entry name" value="FA58C_3"/>
    <property type="match status" value="1"/>
</dbReference>
<feature type="non-terminal residue" evidence="3">
    <location>
        <position position="27"/>
    </location>
</feature>
<evidence type="ECO:0000313" key="4">
    <source>
        <dbReference type="Proteomes" id="UP000265520"/>
    </source>
</evidence>
<keyword evidence="4" id="KW-1185">Reference proteome</keyword>
<evidence type="ECO:0000259" key="2">
    <source>
        <dbReference type="PROSITE" id="PS50022"/>
    </source>
</evidence>
<feature type="region of interest" description="Disordered" evidence="1">
    <location>
        <begin position="1"/>
        <end position="27"/>
    </location>
</feature>
<name>A0A392WCE4_9FABA</name>
<protein>
    <recommendedName>
        <fullName evidence="2">F5/8 type C domain-containing protein</fullName>
    </recommendedName>
</protein>